<sequence>MNLNSKKKSTRVCVGLFFLLGGIEYAVILPTFWLYLEHKFDAEPWFFGVVFSAFCFSNLIASPLFGFWVDYTQKTKTAILFANLFEIGGNFLYFIAWSKYWVLGARLVAGIGAGIGGGIFAQIARTTTEKERTGMYSIAMALRQFGLLVGPGFNLFLREFNVKLGPFLIDRYTAPGIFMAVVWLILEVIMLFFYFDFPKVISKNDDDLCVSTDNSVNSDSVVKGEKQKLRNINGSYRKLQRKNSVMDDWHLAKDLVKEEVIVILASQFMMFFNETALEAIVTPLSEYLLGWKEIKNSIAYCFIAFEVRMYNFCQFLET</sequence>
<dbReference type="Gene3D" id="1.20.1250.20">
    <property type="entry name" value="MFS general substrate transporter like domains"/>
    <property type="match status" value="1"/>
</dbReference>
<keyword evidence="7" id="KW-1185">Reference proteome</keyword>
<dbReference type="Proteomes" id="UP001159427">
    <property type="component" value="Unassembled WGS sequence"/>
</dbReference>
<comment type="caution">
    <text evidence="6">The sequence shown here is derived from an EMBL/GenBank/DDBJ whole genome shotgun (WGS) entry which is preliminary data.</text>
</comment>
<feature type="transmembrane region" description="Helical" evidence="5">
    <location>
        <begin position="103"/>
        <end position="124"/>
    </location>
</feature>
<keyword evidence="4 5" id="KW-0472">Membrane</keyword>
<dbReference type="InterPro" id="IPR011701">
    <property type="entry name" value="MFS"/>
</dbReference>
<dbReference type="PANTHER" id="PTHR23510:SF16">
    <property type="entry name" value="MAJOR FACILITATOR SUPERFAMILY (MFS) PROFILE DOMAIN-CONTAINING PROTEIN"/>
    <property type="match status" value="1"/>
</dbReference>
<comment type="subcellular location">
    <subcellularLocation>
        <location evidence="1">Membrane</location>
        <topology evidence="1">Multi-pass membrane protein</topology>
    </subcellularLocation>
</comment>
<dbReference type="InterPro" id="IPR036259">
    <property type="entry name" value="MFS_trans_sf"/>
</dbReference>
<organism evidence="6 7">
    <name type="scientific">Porites evermanni</name>
    <dbReference type="NCBI Taxonomy" id="104178"/>
    <lineage>
        <taxon>Eukaryota</taxon>
        <taxon>Metazoa</taxon>
        <taxon>Cnidaria</taxon>
        <taxon>Anthozoa</taxon>
        <taxon>Hexacorallia</taxon>
        <taxon>Scleractinia</taxon>
        <taxon>Fungiina</taxon>
        <taxon>Poritidae</taxon>
        <taxon>Porites</taxon>
    </lineage>
</organism>
<dbReference type="Pfam" id="PF07690">
    <property type="entry name" value="MFS_1"/>
    <property type="match status" value="1"/>
</dbReference>
<evidence type="ECO:0000256" key="1">
    <source>
        <dbReference type="ARBA" id="ARBA00004141"/>
    </source>
</evidence>
<accession>A0ABN8MLS0</accession>
<protein>
    <submittedName>
        <fullName evidence="6">Uncharacterized protein</fullName>
    </submittedName>
</protein>
<dbReference type="InterPro" id="IPR051068">
    <property type="entry name" value="MFS_Domain-Containing_Protein"/>
</dbReference>
<evidence type="ECO:0000256" key="2">
    <source>
        <dbReference type="ARBA" id="ARBA00022692"/>
    </source>
</evidence>
<evidence type="ECO:0000313" key="6">
    <source>
        <dbReference type="EMBL" id="CAH3030702.1"/>
    </source>
</evidence>
<evidence type="ECO:0000313" key="7">
    <source>
        <dbReference type="Proteomes" id="UP001159427"/>
    </source>
</evidence>
<dbReference type="InterPro" id="IPR001958">
    <property type="entry name" value="Tet-R_TetA/multi-R_MdtG-like"/>
</dbReference>
<evidence type="ECO:0000256" key="3">
    <source>
        <dbReference type="ARBA" id="ARBA00022989"/>
    </source>
</evidence>
<dbReference type="PRINTS" id="PR01035">
    <property type="entry name" value="TCRTETA"/>
</dbReference>
<dbReference type="EMBL" id="CALNXI010000651">
    <property type="protein sequence ID" value="CAH3030702.1"/>
    <property type="molecule type" value="Genomic_DNA"/>
</dbReference>
<proteinExistence type="predicted"/>
<reference evidence="6 7" key="1">
    <citation type="submission" date="2022-05" db="EMBL/GenBank/DDBJ databases">
        <authorList>
            <consortium name="Genoscope - CEA"/>
            <person name="William W."/>
        </authorList>
    </citation>
    <scope>NUCLEOTIDE SEQUENCE [LARGE SCALE GENOMIC DNA]</scope>
</reference>
<feature type="transmembrane region" description="Helical" evidence="5">
    <location>
        <begin position="136"/>
        <end position="157"/>
    </location>
</feature>
<evidence type="ECO:0000256" key="4">
    <source>
        <dbReference type="ARBA" id="ARBA00023136"/>
    </source>
</evidence>
<gene>
    <name evidence="6" type="ORF">PEVE_00038419</name>
</gene>
<feature type="transmembrane region" description="Helical" evidence="5">
    <location>
        <begin position="45"/>
        <end position="66"/>
    </location>
</feature>
<evidence type="ECO:0000256" key="5">
    <source>
        <dbReference type="SAM" id="Phobius"/>
    </source>
</evidence>
<name>A0ABN8MLS0_9CNID</name>
<feature type="transmembrane region" description="Helical" evidence="5">
    <location>
        <begin position="78"/>
        <end position="97"/>
    </location>
</feature>
<feature type="transmembrane region" description="Helical" evidence="5">
    <location>
        <begin position="12"/>
        <end position="33"/>
    </location>
</feature>
<feature type="transmembrane region" description="Helical" evidence="5">
    <location>
        <begin position="177"/>
        <end position="195"/>
    </location>
</feature>
<keyword evidence="2 5" id="KW-0812">Transmembrane</keyword>
<keyword evidence="3 5" id="KW-1133">Transmembrane helix</keyword>
<dbReference type="SUPFAM" id="SSF103473">
    <property type="entry name" value="MFS general substrate transporter"/>
    <property type="match status" value="1"/>
</dbReference>
<dbReference type="PANTHER" id="PTHR23510">
    <property type="entry name" value="INNER MEMBRANE TRANSPORT PROTEIN YAJR"/>
    <property type="match status" value="1"/>
</dbReference>